<accession>A0AAN7YWQ6</accession>
<keyword evidence="3" id="KW-0732">Signal</keyword>
<proteinExistence type="predicted"/>
<keyword evidence="2" id="KW-0325">Glycoprotein</keyword>
<protein>
    <recommendedName>
        <fullName evidence="4">Tenascin EGF-like domain-containing protein</fullName>
    </recommendedName>
</protein>
<evidence type="ECO:0000259" key="4">
    <source>
        <dbReference type="Pfam" id="PF18720"/>
    </source>
</evidence>
<dbReference type="Proteomes" id="UP001344447">
    <property type="component" value="Unassembled WGS sequence"/>
</dbReference>
<keyword evidence="6" id="KW-1185">Reference proteome</keyword>
<comment type="caution">
    <text evidence="5">The sequence shown here is derived from an EMBL/GenBank/DDBJ whole genome shotgun (WGS) entry which is preliminary data.</text>
</comment>
<dbReference type="Pfam" id="PF18720">
    <property type="entry name" value="EGF_Tenascin"/>
    <property type="match status" value="1"/>
</dbReference>
<dbReference type="InterPro" id="IPR053331">
    <property type="entry name" value="EGF-like_comC"/>
</dbReference>
<evidence type="ECO:0000313" key="6">
    <source>
        <dbReference type="Proteomes" id="UP001344447"/>
    </source>
</evidence>
<evidence type="ECO:0000313" key="5">
    <source>
        <dbReference type="EMBL" id="KAK5578932.1"/>
    </source>
</evidence>
<name>A0AAN7YWQ6_9MYCE</name>
<reference evidence="5 6" key="1">
    <citation type="submission" date="2023-11" db="EMBL/GenBank/DDBJ databases">
        <title>Dfirmibasis_genome.</title>
        <authorList>
            <person name="Edelbroek B."/>
            <person name="Kjellin J."/>
            <person name="Jerlstrom-Hultqvist J."/>
            <person name="Soderbom F."/>
        </authorList>
    </citation>
    <scope>NUCLEOTIDE SEQUENCE [LARGE SCALE GENOMIC DNA]</scope>
    <source>
        <strain evidence="5 6">TNS-C-14</strain>
    </source>
</reference>
<feature type="chain" id="PRO_5042950269" description="Tenascin EGF-like domain-containing protein" evidence="3">
    <location>
        <begin position="23"/>
        <end position="99"/>
    </location>
</feature>
<evidence type="ECO:0000256" key="3">
    <source>
        <dbReference type="SAM" id="SignalP"/>
    </source>
</evidence>
<evidence type="ECO:0000256" key="1">
    <source>
        <dbReference type="ARBA" id="ARBA00023157"/>
    </source>
</evidence>
<evidence type="ECO:0000256" key="2">
    <source>
        <dbReference type="ARBA" id="ARBA00023180"/>
    </source>
</evidence>
<feature type="domain" description="Tenascin EGF-like" evidence="4">
    <location>
        <begin position="69"/>
        <end position="94"/>
    </location>
</feature>
<organism evidence="5 6">
    <name type="scientific">Dictyostelium firmibasis</name>
    <dbReference type="NCBI Taxonomy" id="79012"/>
    <lineage>
        <taxon>Eukaryota</taxon>
        <taxon>Amoebozoa</taxon>
        <taxon>Evosea</taxon>
        <taxon>Eumycetozoa</taxon>
        <taxon>Dictyostelia</taxon>
        <taxon>Dictyosteliales</taxon>
        <taxon>Dictyosteliaceae</taxon>
        <taxon>Dictyostelium</taxon>
    </lineage>
</organism>
<keyword evidence="1" id="KW-1015">Disulfide bond</keyword>
<gene>
    <name evidence="5" type="ORF">RB653_008607</name>
</gene>
<dbReference type="EMBL" id="JAVFKY010000003">
    <property type="protein sequence ID" value="KAK5578932.1"/>
    <property type="molecule type" value="Genomic_DNA"/>
</dbReference>
<sequence length="99" mass="11168">MKSILIYLLIIILIENFNHVFLTLINDQITCNIGAGTGVKDISITQSGYTWFAQNAFEYVVRPNIPNTCSTNCSNRGYCGDNHCICNSNYWGDNFQYGN</sequence>
<dbReference type="InterPro" id="IPR041161">
    <property type="entry name" value="EGF_Tenascin"/>
</dbReference>
<feature type="signal peptide" evidence="3">
    <location>
        <begin position="1"/>
        <end position="22"/>
    </location>
</feature>
<dbReference type="AlphaFoldDB" id="A0AAN7YWQ6"/>
<dbReference type="PANTHER" id="PTHR24032">
    <property type="entry name" value="EGF-LIKE DOMAIN-CONTAINING PROTEIN-RELATED-RELATED"/>
    <property type="match status" value="1"/>
</dbReference>